<reference evidence="1 2" key="1">
    <citation type="submission" date="2020-08" db="EMBL/GenBank/DDBJ databases">
        <title>Genomic Encyclopedia of Type Strains, Phase IV (KMG-IV): sequencing the most valuable type-strain genomes for metagenomic binning, comparative biology and taxonomic classification.</title>
        <authorList>
            <person name="Goeker M."/>
        </authorList>
    </citation>
    <scope>NUCLEOTIDE SEQUENCE [LARGE SCALE GENOMIC DNA]</scope>
    <source>
        <strain evidence="1 2">DSM 26287</strain>
    </source>
</reference>
<sequence>MRKKYRNNFSKGSQISLFKSYLNGGEYIWGQSQLERNAQRFYEYDPEVISFKSQPKQYAYIDASGKERSYTPDLSLETLKGERIKETKPVVFTKSDKAIEQFNHLRMCFHEAQILNLSYITDETVYAGETTENLKRIHHYRRLDISKISVPSLTDAIGKTPTFGSLKTYIESIDFQAKHALALLGHQVFRFDYQKPLTTETQLTFVEEA</sequence>
<dbReference type="EMBL" id="JACHHU010000024">
    <property type="protein sequence ID" value="MBB6544110.1"/>
    <property type="molecule type" value="Genomic_DNA"/>
</dbReference>
<dbReference type="RefSeq" id="WP_184424924.1">
    <property type="nucleotide sequence ID" value="NZ_AP027362.1"/>
</dbReference>
<organism evidence="1 2">
    <name type="scientific">Thalassotalea piscium</name>
    <dbReference type="NCBI Taxonomy" id="1230533"/>
    <lineage>
        <taxon>Bacteria</taxon>
        <taxon>Pseudomonadati</taxon>
        <taxon>Pseudomonadota</taxon>
        <taxon>Gammaproteobacteria</taxon>
        <taxon>Alteromonadales</taxon>
        <taxon>Colwelliaceae</taxon>
        <taxon>Thalassotalea</taxon>
    </lineage>
</organism>
<accession>A0A7X0TUH8</accession>
<name>A0A7X0TUH8_9GAMM</name>
<evidence type="ECO:0008006" key="3">
    <source>
        <dbReference type="Google" id="ProtNLM"/>
    </source>
</evidence>
<evidence type="ECO:0000313" key="2">
    <source>
        <dbReference type="Proteomes" id="UP000537141"/>
    </source>
</evidence>
<dbReference type="Proteomes" id="UP000537141">
    <property type="component" value="Unassembled WGS sequence"/>
</dbReference>
<comment type="caution">
    <text evidence="1">The sequence shown here is derived from an EMBL/GenBank/DDBJ whole genome shotgun (WGS) entry which is preliminary data.</text>
</comment>
<evidence type="ECO:0000313" key="1">
    <source>
        <dbReference type="EMBL" id="MBB6544110.1"/>
    </source>
</evidence>
<protein>
    <recommendedName>
        <fullName evidence="3">TnsA endonuclease N-terminal domain-containing protein</fullName>
    </recommendedName>
</protein>
<keyword evidence="2" id="KW-1185">Reference proteome</keyword>
<proteinExistence type="predicted"/>
<dbReference type="AlphaFoldDB" id="A0A7X0TUH8"/>
<gene>
    <name evidence="1" type="ORF">HNQ55_002634</name>
</gene>